<dbReference type="GO" id="GO:0008409">
    <property type="term" value="F:5'-3' exonuclease activity"/>
    <property type="evidence" value="ECO:0007669"/>
    <property type="project" value="InterPro"/>
</dbReference>
<proteinExistence type="predicted"/>
<dbReference type="Proteomes" id="UP000694846">
    <property type="component" value="Unplaced"/>
</dbReference>
<keyword evidence="3" id="KW-1185">Reference proteome</keyword>
<name>A0A2S2R915_9HEMI</name>
<dbReference type="PANTHER" id="PTHR34753">
    <property type="entry name" value="TELOMERASE RNA COMPONENT INTERACTING RNASE"/>
    <property type="match status" value="1"/>
</dbReference>
<organism evidence="2">
    <name type="scientific">Sipha flava</name>
    <name type="common">yellow sugarcane aphid</name>
    <dbReference type="NCBI Taxonomy" id="143950"/>
    <lineage>
        <taxon>Eukaryota</taxon>
        <taxon>Metazoa</taxon>
        <taxon>Ecdysozoa</taxon>
        <taxon>Arthropoda</taxon>
        <taxon>Hexapoda</taxon>
        <taxon>Insecta</taxon>
        <taxon>Pterygota</taxon>
        <taxon>Neoptera</taxon>
        <taxon>Paraneoptera</taxon>
        <taxon>Hemiptera</taxon>
        <taxon>Sternorrhyncha</taxon>
        <taxon>Aphidomorpha</taxon>
        <taxon>Aphidoidea</taxon>
        <taxon>Aphididae</taxon>
        <taxon>Sipha</taxon>
    </lineage>
</organism>
<reference evidence="2" key="1">
    <citation type="submission" date="2018-04" db="EMBL/GenBank/DDBJ databases">
        <title>Transcriptome assembly of Sipha flava.</title>
        <authorList>
            <person name="Scully E.D."/>
            <person name="Geib S.M."/>
            <person name="Palmer N.A."/>
            <person name="Koch K."/>
            <person name="Bradshaw J."/>
            <person name="Heng-Moss T."/>
            <person name="Sarath G."/>
        </authorList>
    </citation>
    <scope>NUCLEOTIDE SEQUENCE</scope>
</reference>
<accession>A0A2S2R915</accession>
<dbReference type="PANTHER" id="PTHR34753:SF1">
    <property type="entry name" value="TELOMERASE RNA COMPONENT INTERACTING RNASE"/>
    <property type="match status" value="1"/>
</dbReference>
<dbReference type="OrthoDB" id="5983145at2759"/>
<evidence type="ECO:0000313" key="2">
    <source>
        <dbReference type="EMBL" id="MBY86526.1"/>
    </source>
</evidence>
<evidence type="ECO:0000256" key="1">
    <source>
        <dbReference type="SAM" id="MobiDB-lite"/>
    </source>
</evidence>
<dbReference type="AlphaFoldDB" id="A0A2S2R915"/>
<dbReference type="InterPro" id="IPR038838">
    <property type="entry name" value="TRIR"/>
</dbReference>
<dbReference type="EMBL" id="GGMS01017323">
    <property type="protein sequence ID" value="MBY86526.1"/>
    <property type="molecule type" value="Transcribed_RNA"/>
</dbReference>
<evidence type="ECO:0000313" key="4">
    <source>
        <dbReference type="RefSeq" id="XP_025410821.1"/>
    </source>
</evidence>
<gene>
    <name evidence="2" type="primary">CS043</name>
    <name evidence="4" type="synonym">LOC112683856</name>
    <name evidence="2" type="ORF">g.77285</name>
</gene>
<feature type="region of interest" description="Disordered" evidence="1">
    <location>
        <begin position="27"/>
        <end position="49"/>
    </location>
</feature>
<dbReference type="RefSeq" id="XP_025410821.1">
    <property type="nucleotide sequence ID" value="XM_025555036.1"/>
</dbReference>
<dbReference type="GO" id="GO:0008408">
    <property type="term" value="F:3'-5' exonuclease activity"/>
    <property type="evidence" value="ECO:0007669"/>
    <property type="project" value="InterPro"/>
</dbReference>
<evidence type="ECO:0000313" key="3">
    <source>
        <dbReference type="Proteomes" id="UP000694846"/>
    </source>
</evidence>
<protein>
    <submittedName>
        <fullName evidence="4">Telomerase RNA component interacting RNase</fullName>
    </submittedName>
</protein>
<reference evidence="4" key="2">
    <citation type="submission" date="2025-04" db="UniProtKB">
        <authorList>
            <consortium name="RefSeq"/>
        </authorList>
    </citation>
    <scope>IDENTIFICATION</scope>
    <source>
        <tissue evidence="4">Whole body</tissue>
    </source>
</reference>
<sequence length="131" mass="14787">MASYNNQQAQNAFKNDGSFLEVFKRFQQQQKQQTPQPSKAEIQVSQTTSSTAAATTLAVVSEKRAETVKILPIIGKRKNKALKTGIVKKIKVDDEKKTSKPTDAWSLYLDEVKRYQETVGEQDNKTRPLVK</sequence>